<feature type="transmembrane region" description="Helical" evidence="8">
    <location>
        <begin position="12"/>
        <end position="34"/>
    </location>
</feature>
<evidence type="ECO:0000313" key="12">
    <source>
        <dbReference type="Proteomes" id="UP000578252"/>
    </source>
</evidence>
<evidence type="ECO:0000256" key="5">
    <source>
        <dbReference type="ARBA" id="ARBA00023224"/>
    </source>
</evidence>
<evidence type="ECO:0000256" key="7">
    <source>
        <dbReference type="PROSITE-ProRule" id="PRU00284"/>
    </source>
</evidence>
<dbReference type="SMART" id="SM00283">
    <property type="entry name" value="MA"/>
    <property type="match status" value="1"/>
</dbReference>
<organism evidence="11 12">
    <name type="scientific">Mobiluncus mulieris</name>
    <dbReference type="NCBI Taxonomy" id="2052"/>
    <lineage>
        <taxon>Bacteria</taxon>
        <taxon>Bacillati</taxon>
        <taxon>Actinomycetota</taxon>
        <taxon>Actinomycetes</taxon>
        <taxon>Actinomycetales</taxon>
        <taxon>Actinomycetaceae</taxon>
        <taxon>Mobiluncus</taxon>
    </lineage>
</organism>
<dbReference type="PROSITE" id="PS50111">
    <property type="entry name" value="CHEMOTAXIS_TRANSDUC_2"/>
    <property type="match status" value="1"/>
</dbReference>
<evidence type="ECO:0000256" key="4">
    <source>
        <dbReference type="ARBA" id="ARBA00023136"/>
    </source>
</evidence>
<dbReference type="GO" id="GO:0007165">
    <property type="term" value="P:signal transduction"/>
    <property type="evidence" value="ECO:0007669"/>
    <property type="project" value="UniProtKB-KW"/>
</dbReference>
<dbReference type="GO" id="GO:0006935">
    <property type="term" value="P:chemotaxis"/>
    <property type="evidence" value="ECO:0007669"/>
    <property type="project" value="InterPro"/>
</dbReference>
<evidence type="ECO:0000256" key="6">
    <source>
        <dbReference type="ARBA" id="ARBA00029447"/>
    </source>
</evidence>
<keyword evidence="5 7" id="KW-0807">Transducer</keyword>
<accession>A0A7Y0TZV0</accession>
<dbReference type="PRINTS" id="PR00260">
    <property type="entry name" value="CHEMTRNSDUCR"/>
</dbReference>
<comment type="similarity">
    <text evidence="6">Belongs to the methyl-accepting chemotaxis (MCP) protein family.</text>
</comment>
<evidence type="ECO:0000256" key="3">
    <source>
        <dbReference type="ARBA" id="ARBA00022989"/>
    </source>
</evidence>
<evidence type="ECO:0000259" key="10">
    <source>
        <dbReference type="PROSITE" id="PS50885"/>
    </source>
</evidence>
<evidence type="ECO:0000256" key="1">
    <source>
        <dbReference type="ARBA" id="ARBA00004141"/>
    </source>
</evidence>
<dbReference type="Gene3D" id="1.10.287.950">
    <property type="entry name" value="Methyl-accepting chemotaxis protein"/>
    <property type="match status" value="1"/>
</dbReference>
<dbReference type="SMART" id="SM00304">
    <property type="entry name" value="HAMP"/>
    <property type="match status" value="1"/>
</dbReference>
<gene>
    <name evidence="11" type="ORF">HHJ78_02080</name>
</gene>
<comment type="subcellular location">
    <subcellularLocation>
        <location evidence="1">Membrane</location>
        <topology evidence="1">Multi-pass membrane protein</topology>
    </subcellularLocation>
</comment>
<dbReference type="InterPro" id="IPR004089">
    <property type="entry name" value="MCPsignal_dom"/>
</dbReference>
<evidence type="ECO:0000259" key="9">
    <source>
        <dbReference type="PROSITE" id="PS50111"/>
    </source>
</evidence>
<comment type="caution">
    <text evidence="11">The sequence shown here is derived from an EMBL/GenBank/DDBJ whole genome shotgun (WGS) entry which is preliminary data.</text>
</comment>
<reference evidence="11 12" key="1">
    <citation type="submission" date="2020-04" db="EMBL/GenBank/DDBJ databases">
        <title>Antimicrobial susceptibility and clonality of vaginal-derived multi-drug resistant Mobiluncus isolates in China.</title>
        <authorList>
            <person name="Zhang X."/>
        </authorList>
    </citation>
    <scope>NUCLEOTIDE SEQUENCE [LARGE SCALE GENOMIC DNA]</scope>
    <source>
        <strain evidence="11 12">13</strain>
    </source>
</reference>
<dbReference type="Proteomes" id="UP000578252">
    <property type="component" value="Unassembled WGS sequence"/>
</dbReference>
<dbReference type="GO" id="GO:0004888">
    <property type="term" value="F:transmembrane signaling receptor activity"/>
    <property type="evidence" value="ECO:0007669"/>
    <property type="project" value="InterPro"/>
</dbReference>
<dbReference type="PANTHER" id="PTHR32089:SF119">
    <property type="entry name" value="METHYL-ACCEPTING CHEMOTAXIS PROTEIN CTPL"/>
    <property type="match status" value="1"/>
</dbReference>
<keyword evidence="4 8" id="KW-0472">Membrane</keyword>
<evidence type="ECO:0000256" key="2">
    <source>
        <dbReference type="ARBA" id="ARBA00022692"/>
    </source>
</evidence>
<dbReference type="EMBL" id="JABCUR010000002">
    <property type="protein sequence ID" value="NMW64349.1"/>
    <property type="molecule type" value="Genomic_DNA"/>
</dbReference>
<keyword evidence="3 8" id="KW-1133">Transmembrane helix</keyword>
<feature type="transmembrane region" description="Helical" evidence="8">
    <location>
        <begin position="54"/>
        <end position="74"/>
    </location>
</feature>
<dbReference type="GO" id="GO:0016020">
    <property type="term" value="C:membrane"/>
    <property type="evidence" value="ECO:0007669"/>
    <property type="project" value="UniProtKB-SubCell"/>
</dbReference>
<evidence type="ECO:0000313" key="11">
    <source>
        <dbReference type="EMBL" id="NMW64349.1"/>
    </source>
</evidence>
<feature type="domain" description="HAMP" evidence="10">
    <location>
        <begin position="77"/>
        <end position="129"/>
    </location>
</feature>
<dbReference type="SUPFAM" id="SSF58104">
    <property type="entry name" value="Methyl-accepting chemotaxis protein (MCP) signaling domain"/>
    <property type="match status" value="1"/>
</dbReference>
<dbReference type="InterPro" id="IPR004090">
    <property type="entry name" value="Chemotax_Me-accpt_rcpt"/>
</dbReference>
<dbReference type="InterPro" id="IPR003660">
    <property type="entry name" value="HAMP_dom"/>
</dbReference>
<dbReference type="CDD" id="cd06225">
    <property type="entry name" value="HAMP"/>
    <property type="match status" value="1"/>
</dbReference>
<dbReference type="PROSITE" id="PS50885">
    <property type="entry name" value="HAMP"/>
    <property type="match status" value="1"/>
</dbReference>
<dbReference type="AlphaFoldDB" id="A0A7Y0TZV0"/>
<dbReference type="Pfam" id="PF00672">
    <property type="entry name" value="HAMP"/>
    <property type="match status" value="1"/>
</dbReference>
<protein>
    <submittedName>
        <fullName evidence="11">Methyl-accepting chemotaxis protein</fullName>
    </submittedName>
</protein>
<keyword evidence="2 8" id="KW-0812">Transmembrane</keyword>
<dbReference type="RefSeq" id="WP_169771512.1">
    <property type="nucleotide sequence ID" value="NZ_JABCUR010000002.1"/>
</dbReference>
<dbReference type="Pfam" id="PF00015">
    <property type="entry name" value="MCPsignal"/>
    <property type="match status" value="1"/>
</dbReference>
<evidence type="ECO:0000256" key="8">
    <source>
        <dbReference type="SAM" id="Phobius"/>
    </source>
</evidence>
<feature type="domain" description="Methyl-accepting transducer" evidence="9">
    <location>
        <begin position="141"/>
        <end position="370"/>
    </location>
</feature>
<dbReference type="PANTHER" id="PTHR32089">
    <property type="entry name" value="METHYL-ACCEPTING CHEMOTAXIS PROTEIN MCPB"/>
    <property type="match status" value="1"/>
</dbReference>
<sequence length="392" mass="41289">MKSLKLGITGQFKLTAYLSYGFSGLMIVLLLLGLGGLGSITDPEAQKQTIVNQLWEQVAVMVVLAIVGTVIGFVMRARIQRAVAAVSRVLEASAAGVLTQRAKVFSYDEIGSLSQSVNEAMDALQYLVGQLRDGVGHIEDFARQANRETTIIQAENESVFESTRTLSATSVNLNSMTESLTENGAAVAGDIAKLSGIAASNAQLRAEGLTAAGNLNTAVAELKDAVDKIYNLMEGIRLISGETNMLALNATIEAARSGSAVKGFKVVADQAKDLASQTAETTEEVLTQVADLQRQAGESVLKIIELNTQMQTLSLGQSEASAALSSQEESLGRSDEGVSAVRDMAAEVAAQASNLSALVEESHAESSRFQERMSLLAGDVAALNARVAQFTV</sequence>
<name>A0A7Y0TZV0_9ACTO</name>
<proteinExistence type="inferred from homology"/>